<dbReference type="SMART" id="SM00073">
    <property type="entry name" value="HPT"/>
    <property type="match status" value="1"/>
</dbReference>
<dbReference type="RefSeq" id="WP_201648194.1">
    <property type="nucleotide sequence ID" value="NZ_CAJHCS010000002.1"/>
</dbReference>
<dbReference type="Gene3D" id="1.20.120.160">
    <property type="entry name" value="HPT domain"/>
    <property type="match status" value="1"/>
</dbReference>
<dbReference type="PROSITE" id="PS50894">
    <property type="entry name" value="HPT"/>
    <property type="match status" value="1"/>
</dbReference>
<evidence type="ECO:0000256" key="2">
    <source>
        <dbReference type="PROSITE-ProRule" id="PRU00110"/>
    </source>
</evidence>
<evidence type="ECO:0000256" key="1">
    <source>
        <dbReference type="ARBA" id="ARBA00023012"/>
    </source>
</evidence>
<dbReference type="Proteomes" id="UP001494588">
    <property type="component" value="Unassembled WGS sequence"/>
</dbReference>
<keyword evidence="5" id="KW-1185">Reference proteome</keyword>
<feature type="modified residue" description="Phosphohistidine" evidence="2">
    <location>
        <position position="69"/>
    </location>
</feature>
<evidence type="ECO:0000259" key="3">
    <source>
        <dbReference type="PROSITE" id="PS50894"/>
    </source>
</evidence>
<name>A0ABU9QKL9_9BURK</name>
<feature type="domain" description="HPt" evidence="3">
    <location>
        <begin position="30"/>
        <end position="123"/>
    </location>
</feature>
<organism evidence="4 5">
    <name type="scientific">Paraburkholderia sabiae</name>
    <dbReference type="NCBI Taxonomy" id="273251"/>
    <lineage>
        <taxon>Bacteria</taxon>
        <taxon>Pseudomonadati</taxon>
        <taxon>Pseudomonadota</taxon>
        <taxon>Betaproteobacteria</taxon>
        <taxon>Burkholderiales</taxon>
        <taxon>Burkholderiaceae</taxon>
        <taxon>Paraburkholderia</taxon>
    </lineage>
</organism>
<reference evidence="4 5" key="1">
    <citation type="submission" date="2024-01" db="EMBL/GenBank/DDBJ databases">
        <title>The diversity of rhizobia nodulating Mimosa spp. in eleven states of Brazil covering several biomes is determined by host plant, location, and edaphic factors.</title>
        <authorList>
            <person name="Rouws L."/>
            <person name="Barauna A."/>
            <person name="Beukes C."/>
            <person name="De Faria S.M."/>
            <person name="Gross E."/>
            <person name="Dos Reis Junior F.B."/>
            <person name="Simon M."/>
            <person name="Maluk M."/>
            <person name="Odee D.W."/>
            <person name="Kenicer G."/>
            <person name="Young J.P.W."/>
            <person name="Reis V.M."/>
            <person name="Zilli J."/>
            <person name="James E.K."/>
        </authorList>
    </citation>
    <scope>NUCLEOTIDE SEQUENCE [LARGE SCALE GENOMIC DNA]</scope>
    <source>
        <strain evidence="4 5">JPY77</strain>
    </source>
</reference>
<dbReference type="InterPro" id="IPR008207">
    <property type="entry name" value="Sig_transdc_His_kin_Hpt_dom"/>
</dbReference>
<keyword evidence="1" id="KW-0902">Two-component regulatory system</keyword>
<accession>A0ABU9QKL9</accession>
<dbReference type="SUPFAM" id="SSF47226">
    <property type="entry name" value="Histidine-containing phosphotransfer domain, HPT domain"/>
    <property type="match status" value="1"/>
</dbReference>
<protein>
    <submittedName>
        <fullName evidence="4">Hpt domain-containing protein</fullName>
    </submittedName>
</protein>
<comment type="caution">
    <text evidence="4">The sequence shown here is derived from an EMBL/GenBank/DDBJ whole genome shotgun (WGS) entry which is preliminary data.</text>
</comment>
<dbReference type="InterPro" id="IPR036641">
    <property type="entry name" value="HPT_dom_sf"/>
</dbReference>
<evidence type="ECO:0000313" key="5">
    <source>
        <dbReference type="Proteomes" id="UP001494588"/>
    </source>
</evidence>
<evidence type="ECO:0000313" key="4">
    <source>
        <dbReference type="EMBL" id="MEM5290026.1"/>
    </source>
</evidence>
<dbReference type="Pfam" id="PF01627">
    <property type="entry name" value="Hpt"/>
    <property type="match status" value="1"/>
</dbReference>
<proteinExistence type="predicted"/>
<keyword evidence="2" id="KW-0597">Phosphoprotein</keyword>
<gene>
    <name evidence="4" type="ORF">V4C55_30320</name>
</gene>
<dbReference type="EMBL" id="JAZHGC010000031">
    <property type="protein sequence ID" value="MEM5290026.1"/>
    <property type="molecule type" value="Genomic_DNA"/>
</dbReference>
<sequence>MTAVCVRTAFGLAVQANGLQERIDALALGDRAVALDVTSALIDTNRATLRYMTDARDTTDWDGLARAAHRLAGSLSMLQCRPEIALAIRLERAALEHDAPAIAELLPVVAKAVACLNEELSALLV</sequence>